<name>X1U7V6_9ZZZZ</name>
<feature type="non-terminal residue" evidence="1">
    <location>
        <position position="125"/>
    </location>
</feature>
<accession>X1U7V6</accession>
<dbReference type="AlphaFoldDB" id="X1U7V6"/>
<gene>
    <name evidence="1" type="ORF">S12H4_45991</name>
</gene>
<protein>
    <submittedName>
        <fullName evidence="1">Uncharacterized protein</fullName>
    </submittedName>
</protein>
<comment type="caution">
    <text evidence="1">The sequence shown here is derived from an EMBL/GenBank/DDBJ whole genome shotgun (WGS) entry which is preliminary data.</text>
</comment>
<dbReference type="EMBL" id="BARW01028495">
    <property type="protein sequence ID" value="GAJ13554.1"/>
    <property type="molecule type" value="Genomic_DNA"/>
</dbReference>
<proteinExistence type="predicted"/>
<reference evidence="1" key="1">
    <citation type="journal article" date="2014" name="Front. Microbiol.">
        <title>High frequency of phylogenetically diverse reductive dehalogenase-homologous genes in deep subseafloor sedimentary metagenomes.</title>
        <authorList>
            <person name="Kawai M."/>
            <person name="Futagami T."/>
            <person name="Toyoda A."/>
            <person name="Takaki Y."/>
            <person name="Nishi S."/>
            <person name="Hori S."/>
            <person name="Arai W."/>
            <person name="Tsubouchi T."/>
            <person name="Morono Y."/>
            <person name="Uchiyama I."/>
            <person name="Ito T."/>
            <person name="Fujiyama A."/>
            <person name="Inagaki F."/>
            <person name="Takami H."/>
        </authorList>
    </citation>
    <scope>NUCLEOTIDE SEQUENCE</scope>
    <source>
        <strain evidence="1">Expedition CK06-06</strain>
    </source>
</reference>
<evidence type="ECO:0000313" key="1">
    <source>
        <dbReference type="EMBL" id="GAJ13554.1"/>
    </source>
</evidence>
<sequence>MSITLNRKNGSIIVENRVYIIALNPNRGGVIRYLRNKKAKRSLIYREGCEIWSPRWGSFRSNHYQQERGGSAKFEVKEEASIIKVKVESKMGKAINARIKGGWCINNWTFKKDTPMIYCDSQIGH</sequence>
<organism evidence="1">
    <name type="scientific">marine sediment metagenome</name>
    <dbReference type="NCBI Taxonomy" id="412755"/>
    <lineage>
        <taxon>unclassified sequences</taxon>
        <taxon>metagenomes</taxon>
        <taxon>ecological metagenomes</taxon>
    </lineage>
</organism>